<keyword evidence="2" id="KW-1185">Reference proteome</keyword>
<organism evidence="1 2">
    <name type="scientific">Erythrobacter neustonensis</name>
    <dbReference type="NCBI Taxonomy" id="1112"/>
    <lineage>
        <taxon>Bacteria</taxon>
        <taxon>Pseudomonadati</taxon>
        <taxon>Pseudomonadota</taxon>
        <taxon>Alphaproteobacteria</taxon>
        <taxon>Sphingomonadales</taxon>
        <taxon>Erythrobacteraceae</taxon>
        <taxon>Erythrobacter/Porphyrobacter group</taxon>
        <taxon>Erythrobacter</taxon>
    </lineage>
</organism>
<dbReference type="RefSeq" id="WP_068348760.1">
    <property type="nucleotide sequence ID" value="NZ_CP016033.1"/>
</dbReference>
<dbReference type="STRING" id="1112.A9D12_00800"/>
<accession>A0A192D1W1</accession>
<dbReference type="PROSITE" id="PS51257">
    <property type="entry name" value="PROKAR_LIPOPROTEIN"/>
    <property type="match status" value="1"/>
</dbReference>
<gene>
    <name evidence="1" type="ORF">A9D12_00800</name>
</gene>
<name>A0A192D1W1_9SPHN</name>
<dbReference type="KEGG" id="pns:A9D12_00800"/>
<dbReference type="EMBL" id="CP016033">
    <property type="protein sequence ID" value="ANK11729.1"/>
    <property type="molecule type" value="Genomic_DNA"/>
</dbReference>
<dbReference type="AlphaFoldDB" id="A0A192D1W1"/>
<evidence type="ECO:0000313" key="1">
    <source>
        <dbReference type="EMBL" id="ANK11729.1"/>
    </source>
</evidence>
<dbReference type="Proteomes" id="UP000078263">
    <property type="component" value="Chromosome"/>
</dbReference>
<sequence>MKRFFPLAALALVAACKPPPTDSAVARVSLLAPASGPSVPIASPDVTGAAWAGTDTPLRLVYGIPGQPVLLALQCLKPQTPEARLRITRHAPADEGASALLALIGNGWIGRWPVDAVEVGTRRVWQGDVSPMMREWGALKPEREATVTVPGAGLLKLNPSPLPMALIEECRKQPETALLPEGSDPAAALPSG</sequence>
<dbReference type="OrthoDB" id="7391054at2"/>
<protein>
    <submittedName>
        <fullName evidence="1">Uncharacterized protein</fullName>
    </submittedName>
</protein>
<proteinExistence type="predicted"/>
<evidence type="ECO:0000313" key="2">
    <source>
        <dbReference type="Proteomes" id="UP000078263"/>
    </source>
</evidence>
<reference evidence="1 2" key="1">
    <citation type="submission" date="2016-05" db="EMBL/GenBank/DDBJ databases">
        <title>Compelete Genome Sequence of Bacteriochlorophyll-Synthesizing Bacterium Porphyrobacter neustonensis DSM 9434.</title>
        <authorList>
            <person name="Shi X.-L."/>
            <person name="Wu Y.-H."/>
            <person name="Cheng H."/>
            <person name="Xu L."/>
            <person name="Zhang X.-Q."/>
            <person name="Wang C.-S."/>
            <person name="Xu X.-W."/>
        </authorList>
    </citation>
    <scope>NUCLEOTIDE SEQUENCE [LARGE SCALE GENOMIC DNA]</scope>
    <source>
        <strain evidence="1 2">DSM 9434</strain>
    </source>
</reference>